<dbReference type="OrthoDB" id="9803211at2"/>
<dbReference type="Gene3D" id="1.10.730.10">
    <property type="entry name" value="Isoleucyl-tRNA Synthetase, Domain 1"/>
    <property type="match status" value="1"/>
</dbReference>
<keyword evidence="2" id="KW-0547">Nucleotide-binding</keyword>
<evidence type="ECO:0000256" key="2">
    <source>
        <dbReference type="ARBA" id="ARBA00022741"/>
    </source>
</evidence>
<feature type="domain" description="DALR anticodon binding" evidence="4">
    <location>
        <begin position="107"/>
        <end position="225"/>
    </location>
</feature>
<dbReference type="RefSeq" id="WP_093259338.1">
    <property type="nucleotide sequence ID" value="NZ_FNKK01000002.1"/>
</dbReference>
<gene>
    <name evidence="5" type="ORF">SAMN04489764_2691</name>
</gene>
<accession>A0A1H1EZ19</accession>
<dbReference type="SUPFAM" id="SSF47323">
    <property type="entry name" value="Anticodon-binding domain of a subclass of class I aminoacyl-tRNA synthetases"/>
    <property type="match status" value="1"/>
</dbReference>
<evidence type="ECO:0000313" key="6">
    <source>
        <dbReference type="Proteomes" id="UP000217103"/>
    </source>
</evidence>
<evidence type="ECO:0000259" key="4">
    <source>
        <dbReference type="SMART" id="SM00836"/>
    </source>
</evidence>
<keyword evidence="1" id="KW-0436">Ligase</keyword>
<dbReference type="InterPro" id="IPR009080">
    <property type="entry name" value="tRNAsynth_Ia_anticodon-bd"/>
</dbReference>
<proteinExistence type="predicted"/>
<name>A0A1H1EZ19_9ACTN</name>
<keyword evidence="3" id="KW-0067">ATP-binding</keyword>
<dbReference type="GO" id="GO:0006420">
    <property type="term" value="P:arginyl-tRNA aminoacylation"/>
    <property type="evidence" value="ECO:0007669"/>
    <property type="project" value="InterPro"/>
</dbReference>
<organism evidence="5 6">
    <name type="scientific">Thermostaphylospora chromogena</name>
    <dbReference type="NCBI Taxonomy" id="35622"/>
    <lineage>
        <taxon>Bacteria</taxon>
        <taxon>Bacillati</taxon>
        <taxon>Actinomycetota</taxon>
        <taxon>Actinomycetes</taxon>
        <taxon>Streptosporangiales</taxon>
        <taxon>Thermomonosporaceae</taxon>
        <taxon>Thermostaphylospora</taxon>
    </lineage>
</organism>
<reference evidence="5 6" key="1">
    <citation type="submission" date="2016-10" db="EMBL/GenBank/DDBJ databases">
        <authorList>
            <person name="de Groot N.N."/>
        </authorList>
    </citation>
    <scope>NUCLEOTIDE SEQUENCE [LARGE SCALE GENOMIC DNA]</scope>
    <source>
        <strain evidence="5 6">DSM 43794</strain>
    </source>
</reference>
<dbReference type="Proteomes" id="UP000217103">
    <property type="component" value="Unassembled WGS sequence"/>
</dbReference>
<evidence type="ECO:0000256" key="1">
    <source>
        <dbReference type="ARBA" id="ARBA00022598"/>
    </source>
</evidence>
<dbReference type="GO" id="GO:0005524">
    <property type="term" value="F:ATP binding"/>
    <property type="evidence" value="ECO:0007669"/>
    <property type="project" value="UniProtKB-KW"/>
</dbReference>
<dbReference type="SMART" id="SM00836">
    <property type="entry name" value="DALR_1"/>
    <property type="match status" value="1"/>
</dbReference>
<evidence type="ECO:0000256" key="3">
    <source>
        <dbReference type="ARBA" id="ARBA00022840"/>
    </source>
</evidence>
<evidence type="ECO:0000313" key="5">
    <source>
        <dbReference type="EMBL" id="SDQ93759.1"/>
    </source>
</evidence>
<dbReference type="GO" id="GO:0004814">
    <property type="term" value="F:arginine-tRNA ligase activity"/>
    <property type="evidence" value="ECO:0007669"/>
    <property type="project" value="InterPro"/>
</dbReference>
<protein>
    <submittedName>
        <fullName evidence="5">Arginyl-tRNA synthetase</fullName>
    </submittedName>
</protein>
<dbReference type="AlphaFoldDB" id="A0A1H1EZ19"/>
<keyword evidence="5" id="KW-0030">Aminoacyl-tRNA synthetase</keyword>
<sequence length="225" mass="24215">MTPGRLGEALGEVPAPRGSWEHEAVYVSAAAVRAPAAARRLAGRLRRLPGVAEVRERPNGMLEIVVTDPGEIVTEIIQAAPRSESAAEPHPGWPDTPRTWDNPGFVVRYAHARAVAVERWARDLGVPADGPMGGPDALAGAWDRAVLRVLAELPSRRARGRVGWASYLVRLALAYHDAHERAPAVPMGDRPVTPVHAARVRLARAVRRVLAEGLSALGETPPDRL</sequence>
<keyword evidence="6" id="KW-1185">Reference proteome</keyword>
<dbReference type="InterPro" id="IPR008909">
    <property type="entry name" value="DALR_anticod-bd"/>
</dbReference>
<dbReference type="EMBL" id="FNKK01000002">
    <property type="protein sequence ID" value="SDQ93759.1"/>
    <property type="molecule type" value="Genomic_DNA"/>
</dbReference>
<dbReference type="STRING" id="35622.SAMN04489764_2691"/>